<proteinExistence type="predicted"/>
<dbReference type="AlphaFoldDB" id="A0A2I0KU41"/>
<keyword evidence="2" id="KW-1185">Reference proteome</keyword>
<protein>
    <submittedName>
        <fullName evidence="1">Uncharacterized protein</fullName>
    </submittedName>
</protein>
<organism evidence="1 2">
    <name type="scientific">Punica granatum</name>
    <name type="common">Pomegranate</name>
    <dbReference type="NCBI Taxonomy" id="22663"/>
    <lineage>
        <taxon>Eukaryota</taxon>
        <taxon>Viridiplantae</taxon>
        <taxon>Streptophyta</taxon>
        <taxon>Embryophyta</taxon>
        <taxon>Tracheophyta</taxon>
        <taxon>Spermatophyta</taxon>
        <taxon>Magnoliopsida</taxon>
        <taxon>eudicotyledons</taxon>
        <taxon>Gunneridae</taxon>
        <taxon>Pentapetalae</taxon>
        <taxon>rosids</taxon>
        <taxon>malvids</taxon>
        <taxon>Myrtales</taxon>
        <taxon>Lythraceae</taxon>
        <taxon>Punica</taxon>
    </lineage>
</organism>
<dbReference type="EMBL" id="PGOL01000344">
    <property type="protein sequence ID" value="PKI71995.1"/>
    <property type="molecule type" value="Genomic_DNA"/>
</dbReference>
<gene>
    <name evidence="1" type="ORF">CRG98_007611</name>
</gene>
<evidence type="ECO:0000313" key="2">
    <source>
        <dbReference type="Proteomes" id="UP000233551"/>
    </source>
</evidence>
<reference evidence="1 2" key="1">
    <citation type="submission" date="2017-11" db="EMBL/GenBank/DDBJ databases">
        <title>De-novo sequencing of pomegranate (Punica granatum L.) genome.</title>
        <authorList>
            <person name="Akparov Z."/>
            <person name="Amiraslanov A."/>
            <person name="Hajiyeva S."/>
            <person name="Abbasov M."/>
            <person name="Kaur K."/>
            <person name="Hamwieh A."/>
            <person name="Solovyev V."/>
            <person name="Salamov A."/>
            <person name="Braich B."/>
            <person name="Kosarev P."/>
            <person name="Mahmoud A."/>
            <person name="Hajiyev E."/>
            <person name="Babayeva S."/>
            <person name="Izzatullayeva V."/>
            <person name="Mammadov A."/>
            <person name="Mammadov A."/>
            <person name="Sharifova S."/>
            <person name="Ojaghi J."/>
            <person name="Eynullazada K."/>
            <person name="Bayramov B."/>
            <person name="Abdulazimova A."/>
            <person name="Shahmuradov I."/>
        </authorList>
    </citation>
    <scope>NUCLEOTIDE SEQUENCE [LARGE SCALE GENOMIC DNA]</scope>
    <source>
        <strain evidence="2">cv. AG2017</strain>
        <tissue evidence="1">Leaf</tissue>
    </source>
</reference>
<sequence length="268" mass="29993">MKNALLKESAFERGTGACPASCVRHGRLPGELRDARALTQRVCDMHGRLPDKLHDAWALAQQISPRTEAVVLGIRQTCICQRKTSFGVYILIPAYRTRGANNSCQSYHTAVMKMCKEEMHDSWNLHKGKGRDLWDPPNQGYNDSTPCRKVSLARRVKESLLASKTAKTTTRCRFTLIVVVLSWSSCQSCRVSSFLAGIASFGIRASGSKSAIMSHNSSKSIPEGATELSDSKILMEAMMSEMRRVMRLEFEQVHEQIDLMEQKLVEQP</sequence>
<accession>A0A2I0KU41</accession>
<evidence type="ECO:0000313" key="1">
    <source>
        <dbReference type="EMBL" id="PKI71995.1"/>
    </source>
</evidence>
<comment type="caution">
    <text evidence="1">The sequence shown here is derived from an EMBL/GenBank/DDBJ whole genome shotgun (WGS) entry which is preliminary data.</text>
</comment>
<name>A0A2I0KU41_PUNGR</name>
<dbReference type="Proteomes" id="UP000233551">
    <property type="component" value="Unassembled WGS sequence"/>
</dbReference>